<accession>A0A3M2LLR2</accession>
<dbReference type="PANTHER" id="PTHR46825:SF7">
    <property type="entry name" value="D-ALANYL-D-ALANINE CARBOXYPEPTIDASE"/>
    <property type="match status" value="1"/>
</dbReference>
<dbReference type="PANTHER" id="PTHR46825">
    <property type="entry name" value="D-ALANYL-D-ALANINE-CARBOXYPEPTIDASE/ENDOPEPTIDASE AMPH"/>
    <property type="match status" value="1"/>
</dbReference>
<proteinExistence type="predicted"/>
<evidence type="ECO:0000256" key="1">
    <source>
        <dbReference type="SAM" id="MobiDB-lite"/>
    </source>
</evidence>
<dbReference type="InterPro" id="IPR012338">
    <property type="entry name" value="Beta-lactam/transpept-like"/>
</dbReference>
<dbReference type="GO" id="GO:0016787">
    <property type="term" value="F:hydrolase activity"/>
    <property type="evidence" value="ECO:0007669"/>
    <property type="project" value="UniProtKB-KW"/>
</dbReference>
<dbReference type="Pfam" id="PF24491">
    <property type="entry name" value="DUF7586"/>
    <property type="match status" value="1"/>
</dbReference>
<dbReference type="RefSeq" id="WP_122184734.1">
    <property type="nucleotide sequence ID" value="NZ_RFFJ01000092.1"/>
</dbReference>
<feature type="compositionally biased region" description="Pro residues" evidence="1">
    <location>
        <begin position="1"/>
        <end position="10"/>
    </location>
</feature>
<protein>
    <submittedName>
        <fullName evidence="4">Class A beta-lactamase-related serine hydrolase</fullName>
    </submittedName>
</protein>
<dbReference type="Proteomes" id="UP000278673">
    <property type="component" value="Unassembled WGS sequence"/>
</dbReference>
<evidence type="ECO:0000259" key="3">
    <source>
        <dbReference type="Pfam" id="PF24491"/>
    </source>
</evidence>
<feature type="compositionally biased region" description="Low complexity" evidence="1">
    <location>
        <begin position="11"/>
        <end position="29"/>
    </location>
</feature>
<dbReference type="InterPro" id="IPR056008">
    <property type="entry name" value="DUF7586"/>
</dbReference>
<gene>
    <name evidence="4" type="ORF">EBN88_17000</name>
</gene>
<organism evidence="4 5">
    <name type="scientific">Streptomyces triticirhizae</name>
    <dbReference type="NCBI Taxonomy" id="2483353"/>
    <lineage>
        <taxon>Bacteria</taxon>
        <taxon>Bacillati</taxon>
        <taxon>Actinomycetota</taxon>
        <taxon>Actinomycetes</taxon>
        <taxon>Kitasatosporales</taxon>
        <taxon>Streptomycetaceae</taxon>
        <taxon>Streptomyces</taxon>
    </lineage>
</organism>
<evidence type="ECO:0000313" key="4">
    <source>
        <dbReference type="EMBL" id="RMI38392.1"/>
    </source>
</evidence>
<dbReference type="Pfam" id="PF00144">
    <property type="entry name" value="Beta-lactamase"/>
    <property type="match status" value="1"/>
</dbReference>
<sequence>MTTENPPPGAAAPARPQPSADPGAPLADPGAAFAELLPETRRELAHRVAACQAEGRAPALVATVVRAGAPVWNGGAGELPAGVGPERVRFRIGSITKTLTAVLVLRLRDEGLLDLDQPVARWLPAPHAGSATVAQLLSHSAGLAAEARGPWWERTPGALRPELADVFGPEPDLHPAGRRFHYSNPGYALLGALVERLRGEPWFAVLRREVLEPLGMADTSYASEEPAVRGWAVHPHADLRQPEPAVDTGRMAPAGQLWSTTRDLGRFAAFLIDGDEAVLAPESLAEMRAPAAPPEPSDWPTVYGLGLRLAREEGRTLVGHGGSMPGFLAGLWLDPEQRTGVAALANATSGPGVRALARELLATLRRREPTFPAPWRPADAADAETQRDLLPLTGSWFWGTQGYVLALGARGAVSLRPAGPGGGRGSAFRRVGEAEWVGLDGYFAGERLAVHRDRDGRVGHLDLGTFVFTREPYEPGAPVPGGADPAGWTG</sequence>
<evidence type="ECO:0000259" key="2">
    <source>
        <dbReference type="Pfam" id="PF00144"/>
    </source>
</evidence>
<dbReference type="Gene3D" id="3.40.710.10">
    <property type="entry name" value="DD-peptidase/beta-lactamase superfamily"/>
    <property type="match status" value="1"/>
</dbReference>
<dbReference type="InterPro" id="IPR001466">
    <property type="entry name" value="Beta-lactam-related"/>
</dbReference>
<evidence type="ECO:0000313" key="5">
    <source>
        <dbReference type="Proteomes" id="UP000278673"/>
    </source>
</evidence>
<keyword evidence="4" id="KW-0378">Hydrolase</keyword>
<dbReference type="AlphaFoldDB" id="A0A3M2LLR2"/>
<comment type="caution">
    <text evidence="4">The sequence shown here is derived from an EMBL/GenBank/DDBJ whole genome shotgun (WGS) entry which is preliminary data.</text>
</comment>
<dbReference type="EMBL" id="RFFJ01000092">
    <property type="protein sequence ID" value="RMI38392.1"/>
    <property type="molecule type" value="Genomic_DNA"/>
</dbReference>
<dbReference type="InterPro" id="IPR050491">
    <property type="entry name" value="AmpC-like"/>
</dbReference>
<dbReference type="SUPFAM" id="SSF56601">
    <property type="entry name" value="beta-lactamase/transpeptidase-like"/>
    <property type="match status" value="1"/>
</dbReference>
<reference evidence="4 5" key="1">
    <citation type="submission" date="2018-10" db="EMBL/GenBank/DDBJ databases">
        <title>Isolation, diversity and antifungal activity of actinobacteria from wheat.</title>
        <authorList>
            <person name="Han C."/>
        </authorList>
    </citation>
    <scope>NUCLEOTIDE SEQUENCE [LARGE SCALE GENOMIC DNA]</scope>
    <source>
        <strain evidence="4 5">NEAU-YY642</strain>
    </source>
</reference>
<name>A0A3M2LLR2_9ACTN</name>
<feature type="domain" description="Beta-lactamase-related" evidence="2">
    <location>
        <begin position="46"/>
        <end position="360"/>
    </location>
</feature>
<feature type="domain" description="DUF7586" evidence="3">
    <location>
        <begin position="386"/>
        <end position="470"/>
    </location>
</feature>
<keyword evidence="5" id="KW-1185">Reference proteome</keyword>
<feature type="region of interest" description="Disordered" evidence="1">
    <location>
        <begin position="1"/>
        <end position="29"/>
    </location>
</feature>